<evidence type="ECO:0000313" key="1">
    <source>
        <dbReference type="EnsemblMetazoa" id="Aqu2.1.16169_001"/>
    </source>
</evidence>
<sequence length="45" mass="5228">MEHTSIENSIIKTIILLKIKVLSSCSRILYSVFNHFKKLSKVYCV</sequence>
<organism evidence="1">
    <name type="scientific">Amphimedon queenslandica</name>
    <name type="common">Sponge</name>
    <dbReference type="NCBI Taxonomy" id="400682"/>
    <lineage>
        <taxon>Eukaryota</taxon>
        <taxon>Metazoa</taxon>
        <taxon>Porifera</taxon>
        <taxon>Demospongiae</taxon>
        <taxon>Heteroscleromorpha</taxon>
        <taxon>Haplosclerida</taxon>
        <taxon>Niphatidae</taxon>
        <taxon>Amphimedon</taxon>
    </lineage>
</organism>
<name>A0A1X7TNC2_AMPQE</name>
<protein>
    <submittedName>
        <fullName evidence="1">Uncharacterized protein</fullName>
    </submittedName>
</protein>
<dbReference type="InParanoid" id="A0A1X7TNC2"/>
<dbReference type="AlphaFoldDB" id="A0A1X7TNC2"/>
<reference evidence="1" key="1">
    <citation type="submission" date="2017-05" db="UniProtKB">
        <authorList>
            <consortium name="EnsemblMetazoa"/>
        </authorList>
    </citation>
    <scope>IDENTIFICATION</scope>
</reference>
<proteinExistence type="predicted"/>
<dbReference type="EnsemblMetazoa" id="Aqu2.1.16169_001">
    <property type="protein sequence ID" value="Aqu2.1.16169_001"/>
    <property type="gene ID" value="Aqu2.1.16169"/>
</dbReference>
<accession>A0A1X7TNC2</accession>